<dbReference type="GO" id="GO:0005615">
    <property type="term" value="C:extracellular space"/>
    <property type="evidence" value="ECO:0007669"/>
    <property type="project" value="TreeGrafter"/>
</dbReference>
<proteinExistence type="predicted"/>
<dbReference type="InterPro" id="IPR011162">
    <property type="entry name" value="MHC_I/II-like_Ag-recog"/>
</dbReference>
<dbReference type="InterPro" id="IPR013783">
    <property type="entry name" value="Ig-like_fold"/>
</dbReference>
<dbReference type="PANTHER" id="PTHR16675:SF277">
    <property type="entry name" value="HLA CLASS II HISTOCOMPATIBILITY ANTIGEN, DP BETA 1 CHAIN-LIKE [PROVISIONAL]"/>
    <property type="match status" value="1"/>
</dbReference>
<feature type="signal peptide" evidence="3">
    <location>
        <begin position="1"/>
        <end position="23"/>
    </location>
</feature>
<dbReference type="InterPro" id="IPR036179">
    <property type="entry name" value="Ig-like_dom_sf"/>
</dbReference>
<keyword evidence="1" id="KW-0325">Glycoprotein</keyword>
<sequence length="342" mass="38543">MAPSAKPVLVSFWILNFCCVTLAGLHRVSYLQLVTPQAASGLPKRLSMLKVDDLLLFIYDSDTRKPVPRNGYNQDRQDIWKLRSTRCLSWDSWVETTYQALVQDVNTSAPRAEPYYMQILQSCEWDDATSDIRAATRYALNGEDMLQHHSDQNRWFPVHPAAWPLAERWNRAREPFGELTPQGCMFLIEDSGLLITEKTAQPTAHVTLGPGTQAQPRRLVCHVTGFYPRDIEVTWERRGQVAQGEQLSSGIRPNGDHTFQIQVSIELGQEGAGPTEHVCVVRHSNLGDTPLRVTWDSQSPGLPGVLWIMIGCVLAALSIGALGLFLWKRPGAWKRLYRPART</sequence>
<dbReference type="Pfam" id="PF07654">
    <property type="entry name" value="C1-set"/>
    <property type="match status" value="1"/>
</dbReference>
<dbReference type="HOGENOM" id="CLU_047501_0_0_1"/>
<reference evidence="5" key="4">
    <citation type="submission" date="2025-09" db="UniProtKB">
        <authorList>
            <consortium name="Ensembl"/>
        </authorList>
    </citation>
    <scope>IDENTIFICATION</scope>
</reference>
<dbReference type="Gene3D" id="3.30.500.10">
    <property type="entry name" value="MHC class I-like antigen recognition-like"/>
    <property type="match status" value="1"/>
</dbReference>
<dbReference type="Proteomes" id="UP000007267">
    <property type="component" value="Unassembled WGS sequence"/>
</dbReference>
<dbReference type="InterPro" id="IPR003597">
    <property type="entry name" value="Ig_C1-set"/>
</dbReference>
<dbReference type="SUPFAM" id="SSF54452">
    <property type="entry name" value="MHC antigen-recognition domain"/>
    <property type="match status" value="1"/>
</dbReference>
<dbReference type="OMA" id="NTAEMFW"/>
<keyword evidence="6" id="KW-1185">Reference proteome</keyword>
<dbReference type="Ensembl" id="ENSPSIT00000013126.1">
    <property type="protein sequence ID" value="ENSPSIP00000013063.1"/>
    <property type="gene ID" value="ENSPSIG00000011727.1"/>
</dbReference>
<dbReference type="EMBL" id="AGCU01110600">
    <property type="status" value="NOT_ANNOTATED_CDS"/>
    <property type="molecule type" value="Genomic_DNA"/>
</dbReference>
<dbReference type="InterPro" id="IPR037055">
    <property type="entry name" value="MHC_I-like_Ag-recog_sf"/>
</dbReference>
<reference evidence="5" key="3">
    <citation type="submission" date="2025-08" db="UniProtKB">
        <authorList>
            <consortium name="Ensembl"/>
        </authorList>
    </citation>
    <scope>IDENTIFICATION</scope>
</reference>
<dbReference type="InterPro" id="IPR050208">
    <property type="entry name" value="MHC_class-I_related"/>
</dbReference>
<dbReference type="InterPro" id="IPR007110">
    <property type="entry name" value="Ig-like_dom"/>
</dbReference>
<keyword evidence="2" id="KW-0472">Membrane</keyword>
<keyword evidence="3" id="KW-0732">Signal</keyword>
<dbReference type="GeneTree" id="ENSGT01120000271825"/>
<dbReference type="PANTHER" id="PTHR16675">
    <property type="entry name" value="MHC CLASS I-RELATED"/>
    <property type="match status" value="1"/>
</dbReference>
<reference evidence="6" key="1">
    <citation type="submission" date="2011-10" db="EMBL/GenBank/DDBJ databases">
        <authorList>
            <consortium name="Soft-shell Turtle Genome Consortium"/>
        </authorList>
    </citation>
    <scope>NUCLEOTIDE SEQUENCE [LARGE SCALE GENOMIC DNA]</scope>
    <source>
        <strain evidence="6">Daiwa-1</strain>
    </source>
</reference>
<organism evidence="5 6">
    <name type="scientific">Pelodiscus sinensis</name>
    <name type="common">Chinese softshell turtle</name>
    <name type="synonym">Trionyx sinensis</name>
    <dbReference type="NCBI Taxonomy" id="13735"/>
    <lineage>
        <taxon>Eukaryota</taxon>
        <taxon>Metazoa</taxon>
        <taxon>Chordata</taxon>
        <taxon>Craniata</taxon>
        <taxon>Vertebrata</taxon>
        <taxon>Euteleostomi</taxon>
        <taxon>Archelosauria</taxon>
        <taxon>Testudinata</taxon>
        <taxon>Testudines</taxon>
        <taxon>Cryptodira</taxon>
        <taxon>Trionychia</taxon>
        <taxon>Trionychidae</taxon>
        <taxon>Pelodiscus</taxon>
    </lineage>
</organism>
<dbReference type="SUPFAM" id="SSF48726">
    <property type="entry name" value="Immunoglobulin"/>
    <property type="match status" value="1"/>
</dbReference>
<dbReference type="AlphaFoldDB" id="K7FYF3"/>
<name>K7FYF3_PELSI</name>
<dbReference type="GO" id="GO:0006955">
    <property type="term" value="P:immune response"/>
    <property type="evidence" value="ECO:0007669"/>
    <property type="project" value="TreeGrafter"/>
</dbReference>
<keyword evidence="2" id="KW-1133">Transmembrane helix</keyword>
<feature type="domain" description="Ig-like" evidence="4">
    <location>
        <begin position="181"/>
        <end position="294"/>
    </location>
</feature>
<feature type="transmembrane region" description="Helical" evidence="2">
    <location>
        <begin position="305"/>
        <end position="327"/>
    </location>
</feature>
<dbReference type="Gene3D" id="2.60.40.10">
    <property type="entry name" value="Immunoglobulins"/>
    <property type="match status" value="1"/>
</dbReference>
<evidence type="ECO:0000313" key="5">
    <source>
        <dbReference type="Ensembl" id="ENSPSIP00000013063.1"/>
    </source>
</evidence>
<evidence type="ECO:0000256" key="3">
    <source>
        <dbReference type="SAM" id="SignalP"/>
    </source>
</evidence>
<evidence type="ECO:0000256" key="1">
    <source>
        <dbReference type="ARBA" id="ARBA00023180"/>
    </source>
</evidence>
<feature type="chain" id="PRO_5003905918" description="Ig-like domain-containing protein" evidence="3">
    <location>
        <begin position="24"/>
        <end position="342"/>
    </location>
</feature>
<dbReference type="Pfam" id="PF00129">
    <property type="entry name" value="MHC_I"/>
    <property type="match status" value="1"/>
</dbReference>
<dbReference type="GO" id="GO:0009897">
    <property type="term" value="C:external side of plasma membrane"/>
    <property type="evidence" value="ECO:0007669"/>
    <property type="project" value="TreeGrafter"/>
</dbReference>
<reference evidence="6" key="2">
    <citation type="journal article" date="2013" name="Nat. Genet.">
        <title>The draft genomes of soft-shell turtle and green sea turtle yield insights into the development and evolution of the turtle-specific body plan.</title>
        <authorList>
            <person name="Wang Z."/>
            <person name="Pascual-Anaya J."/>
            <person name="Zadissa A."/>
            <person name="Li W."/>
            <person name="Niimura Y."/>
            <person name="Huang Z."/>
            <person name="Li C."/>
            <person name="White S."/>
            <person name="Xiong Z."/>
            <person name="Fang D."/>
            <person name="Wang B."/>
            <person name="Ming Y."/>
            <person name="Chen Y."/>
            <person name="Zheng Y."/>
            <person name="Kuraku S."/>
            <person name="Pignatelli M."/>
            <person name="Herrero J."/>
            <person name="Beal K."/>
            <person name="Nozawa M."/>
            <person name="Li Q."/>
            <person name="Wang J."/>
            <person name="Zhang H."/>
            <person name="Yu L."/>
            <person name="Shigenobu S."/>
            <person name="Wang J."/>
            <person name="Liu J."/>
            <person name="Flicek P."/>
            <person name="Searle S."/>
            <person name="Wang J."/>
            <person name="Kuratani S."/>
            <person name="Yin Y."/>
            <person name="Aken B."/>
            <person name="Zhang G."/>
            <person name="Irie N."/>
        </authorList>
    </citation>
    <scope>NUCLEOTIDE SEQUENCE [LARGE SCALE GENOMIC DNA]</scope>
    <source>
        <strain evidence="6">Daiwa-1</strain>
    </source>
</reference>
<dbReference type="eggNOG" id="ENOG502TECR">
    <property type="taxonomic scope" value="Eukaryota"/>
</dbReference>
<dbReference type="SMART" id="SM00407">
    <property type="entry name" value="IGc1"/>
    <property type="match status" value="1"/>
</dbReference>
<dbReference type="PROSITE" id="PS50835">
    <property type="entry name" value="IG_LIKE"/>
    <property type="match status" value="1"/>
</dbReference>
<keyword evidence="2" id="KW-0812">Transmembrane</keyword>
<evidence type="ECO:0000259" key="4">
    <source>
        <dbReference type="PROSITE" id="PS50835"/>
    </source>
</evidence>
<dbReference type="InterPro" id="IPR011161">
    <property type="entry name" value="MHC_I-like_Ag-recog"/>
</dbReference>
<accession>K7FYF3</accession>
<evidence type="ECO:0000313" key="6">
    <source>
        <dbReference type="Proteomes" id="UP000007267"/>
    </source>
</evidence>
<protein>
    <recommendedName>
        <fullName evidence="4">Ig-like domain-containing protein</fullName>
    </recommendedName>
</protein>
<evidence type="ECO:0000256" key="2">
    <source>
        <dbReference type="SAM" id="Phobius"/>
    </source>
</evidence>